<reference evidence="1 2" key="1">
    <citation type="submission" date="2016-10" db="EMBL/GenBank/DDBJ databases">
        <authorList>
            <person name="de Groot N.N."/>
        </authorList>
    </citation>
    <scope>NUCLEOTIDE SEQUENCE [LARGE SCALE GENOMIC DNA]</scope>
    <source>
        <strain evidence="1 2">DSM 44892</strain>
    </source>
</reference>
<dbReference type="InterPro" id="IPR052552">
    <property type="entry name" value="YeaO-like"/>
</dbReference>
<dbReference type="PANTHER" id="PTHR36849">
    <property type="entry name" value="CYTOPLASMIC PROTEIN-RELATED"/>
    <property type="match status" value="1"/>
</dbReference>
<dbReference type="EMBL" id="FNDN01000009">
    <property type="protein sequence ID" value="SDI61177.1"/>
    <property type="molecule type" value="Genomic_DNA"/>
</dbReference>
<dbReference type="AlphaFoldDB" id="A0A1G8M0A3"/>
<protein>
    <submittedName>
        <fullName evidence="1">Uncharacterized conserved protein YeaO, DUF488 family</fullName>
    </submittedName>
</protein>
<keyword evidence="2" id="KW-1185">Reference proteome</keyword>
<evidence type="ECO:0000313" key="2">
    <source>
        <dbReference type="Proteomes" id="UP000183263"/>
    </source>
</evidence>
<proteinExistence type="predicted"/>
<dbReference type="OrthoDB" id="9790745at2"/>
<sequence>MSTDRSDALPPDAGEVVVERVYDHPVDTGEGFRVFVDRLWPRGLRKDAFHFDEWAKDLAPSTPLRHWYSHDVALYSEFRERYRAELGSAEARAATDRIRTLADGRPLVLLTATRDVEHSNAEVLAEYLREH</sequence>
<dbReference type="RefSeq" id="WP_072736900.1">
    <property type="nucleotide sequence ID" value="NZ_CP048813.1"/>
</dbReference>
<organism evidence="1 2">
    <name type="scientific">Rhodococcus triatomae</name>
    <dbReference type="NCBI Taxonomy" id="300028"/>
    <lineage>
        <taxon>Bacteria</taxon>
        <taxon>Bacillati</taxon>
        <taxon>Actinomycetota</taxon>
        <taxon>Actinomycetes</taxon>
        <taxon>Mycobacteriales</taxon>
        <taxon>Nocardiaceae</taxon>
        <taxon>Rhodococcus</taxon>
    </lineage>
</organism>
<dbReference type="Pfam" id="PF22752">
    <property type="entry name" value="DUF488-N3i"/>
    <property type="match status" value="1"/>
</dbReference>
<gene>
    <name evidence="1" type="ORF">SAMN05444695_10960</name>
</gene>
<name>A0A1G8M0A3_9NOCA</name>
<accession>A0A1G8M0A3</accession>
<dbReference type="Proteomes" id="UP000183263">
    <property type="component" value="Unassembled WGS sequence"/>
</dbReference>
<evidence type="ECO:0000313" key="1">
    <source>
        <dbReference type="EMBL" id="SDI61177.1"/>
    </source>
</evidence>
<dbReference type="PANTHER" id="PTHR36849:SF1">
    <property type="entry name" value="CYTOPLASMIC PROTEIN"/>
    <property type="match status" value="1"/>
</dbReference>